<sequence length="224" mass="25029">MIFVEKTLRHMYGAYTEHRPLGHCKRCCPWCLQARMQADQHHHCGTNCLVCRPRLVSNAGSDNSAIAITAAPASPGEAPLVTMGVVGADGRIEPQLQLAVRRRSSGSSVTTVLEQPSPRQQHFYGAGGIDLHQHQHQHHQPQRQPWQHYVFHEPIRGSSSAPPAYRMDPMRGSLSVHPTESQINANAEVNQAEQEQVRQNIAARLTQIGRRVRSDPHIQFVDLD</sequence>
<keyword evidence="1" id="KW-1185">Reference proteome</keyword>
<dbReference type="AlphaFoldDB" id="A0A6P8AVS6"/>
<dbReference type="KEGG" id="pgri:PgNI_08314"/>
<dbReference type="GeneID" id="41963221"/>
<proteinExistence type="predicted"/>
<dbReference type="RefSeq" id="XP_030979028.1">
    <property type="nucleotide sequence ID" value="XM_031128312.1"/>
</dbReference>
<evidence type="ECO:0000313" key="1">
    <source>
        <dbReference type="Proteomes" id="UP000515153"/>
    </source>
</evidence>
<gene>
    <name evidence="2" type="ORF">PgNI_08314</name>
</gene>
<organism evidence="1 2">
    <name type="scientific">Pyricularia grisea</name>
    <name type="common">Crabgrass-specific blast fungus</name>
    <name type="synonym">Magnaporthe grisea</name>
    <dbReference type="NCBI Taxonomy" id="148305"/>
    <lineage>
        <taxon>Eukaryota</taxon>
        <taxon>Fungi</taxon>
        <taxon>Dikarya</taxon>
        <taxon>Ascomycota</taxon>
        <taxon>Pezizomycotina</taxon>
        <taxon>Sordariomycetes</taxon>
        <taxon>Sordariomycetidae</taxon>
        <taxon>Magnaporthales</taxon>
        <taxon>Pyriculariaceae</taxon>
        <taxon>Pyricularia</taxon>
    </lineage>
</organism>
<reference evidence="2" key="2">
    <citation type="submission" date="2019-10" db="EMBL/GenBank/DDBJ databases">
        <authorList>
            <consortium name="NCBI Genome Project"/>
        </authorList>
    </citation>
    <scope>NUCLEOTIDE SEQUENCE</scope>
    <source>
        <strain evidence="2">NI907</strain>
    </source>
</reference>
<reference evidence="2" key="3">
    <citation type="submission" date="2025-08" db="UniProtKB">
        <authorList>
            <consortium name="RefSeq"/>
        </authorList>
    </citation>
    <scope>IDENTIFICATION</scope>
    <source>
        <strain evidence="2">NI907</strain>
    </source>
</reference>
<dbReference type="OrthoDB" id="5231698at2759"/>
<accession>A0A6P8AVS6</accession>
<reference evidence="1 2" key="1">
    <citation type="journal article" date="2019" name="Mol. Biol. Evol.">
        <title>Blast fungal genomes show frequent chromosomal changes, gene gains and losses, and effector gene turnover.</title>
        <authorList>
            <person name="Gomez Luciano L.B."/>
            <person name="Jason Tsai I."/>
            <person name="Chuma I."/>
            <person name="Tosa Y."/>
            <person name="Chen Y.H."/>
            <person name="Li J.Y."/>
            <person name="Li M.Y."/>
            <person name="Jade Lu M.Y."/>
            <person name="Nakayashiki H."/>
            <person name="Li W.H."/>
        </authorList>
    </citation>
    <scope>NUCLEOTIDE SEQUENCE [LARGE SCALE GENOMIC DNA]</scope>
    <source>
        <strain evidence="1 2">NI907</strain>
    </source>
</reference>
<protein>
    <submittedName>
        <fullName evidence="2">Uncharacterized protein</fullName>
    </submittedName>
</protein>
<evidence type="ECO:0000313" key="2">
    <source>
        <dbReference type="RefSeq" id="XP_030979028.1"/>
    </source>
</evidence>
<name>A0A6P8AVS6_PYRGI</name>
<dbReference type="Proteomes" id="UP000515153">
    <property type="component" value="Chromosome V"/>
</dbReference>